<feature type="transmembrane region" description="Helical" evidence="1">
    <location>
        <begin position="84"/>
        <end position="106"/>
    </location>
</feature>
<feature type="transmembrane region" description="Helical" evidence="1">
    <location>
        <begin position="221"/>
        <end position="239"/>
    </location>
</feature>
<feature type="transmembrane region" description="Helical" evidence="1">
    <location>
        <begin position="38"/>
        <end position="64"/>
    </location>
</feature>
<dbReference type="AlphaFoldDB" id="A0AAD5VN30"/>
<accession>A0AAD5VN30</accession>
<keyword evidence="1" id="KW-0812">Transmembrane</keyword>
<evidence type="ECO:0000313" key="2">
    <source>
        <dbReference type="EMBL" id="KAJ3561863.1"/>
    </source>
</evidence>
<reference evidence="2" key="1">
    <citation type="submission" date="2022-07" db="EMBL/GenBank/DDBJ databases">
        <title>Genome Sequence of Leucocoprinus birnbaumii.</title>
        <authorList>
            <person name="Buettner E."/>
        </authorList>
    </citation>
    <scope>NUCLEOTIDE SEQUENCE</scope>
    <source>
        <strain evidence="2">VT141</strain>
    </source>
</reference>
<keyword evidence="1" id="KW-0472">Membrane</keyword>
<feature type="transmembrane region" description="Helical" evidence="1">
    <location>
        <begin position="151"/>
        <end position="177"/>
    </location>
</feature>
<evidence type="ECO:0000256" key="1">
    <source>
        <dbReference type="SAM" id="Phobius"/>
    </source>
</evidence>
<dbReference type="EMBL" id="JANIEX010000943">
    <property type="protein sequence ID" value="KAJ3561863.1"/>
    <property type="molecule type" value="Genomic_DNA"/>
</dbReference>
<dbReference type="Proteomes" id="UP001213000">
    <property type="component" value="Unassembled WGS sequence"/>
</dbReference>
<name>A0AAD5VN30_9AGAR</name>
<evidence type="ECO:0000313" key="3">
    <source>
        <dbReference type="Proteomes" id="UP001213000"/>
    </source>
</evidence>
<proteinExistence type="predicted"/>
<protein>
    <submittedName>
        <fullName evidence="2">Uncharacterized protein</fullName>
    </submittedName>
</protein>
<feature type="transmembrane region" description="Helical" evidence="1">
    <location>
        <begin position="6"/>
        <end position="26"/>
    </location>
</feature>
<comment type="caution">
    <text evidence="2">The sequence shown here is derived from an EMBL/GenBank/DDBJ whole genome shotgun (WGS) entry which is preliminary data.</text>
</comment>
<keyword evidence="3" id="KW-1185">Reference proteome</keyword>
<organism evidence="2 3">
    <name type="scientific">Leucocoprinus birnbaumii</name>
    <dbReference type="NCBI Taxonomy" id="56174"/>
    <lineage>
        <taxon>Eukaryota</taxon>
        <taxon>Fungi</taxon>
        <taxon>Dikarya</taxon>
        <taxon>Basidiomycota</taxon>
        <taxon>Agaricomycotina</taxon>
        <taxon>Agaricomycetes</taxon>
        <taxon>Agaricomycetidae</taxon>
        <taxon>Agaricales</taxon>
        <taxon>Agaricineae</taxon>
        <taxon>Agaricaceae</taxon>
        <taxon>Leucocoprinus</taxon>
    </lineage>
</organism>
<keyword evidence="1" id="KW-1133">Transmembrane helix</keyword>
<gene>
    <name evidence="2" type="ORF">NP233_g9930</name>
</gene>
<sequence length="245" mass="27749">MFSGSLLAAICYGIALALYYMCARALRRQLVIPEERKSALIALGYITFAMICATVFLCFMHYLTQLNFVLQRGYLGGPGYRAPNVAALIFWDVLDWLTLGVQIWRLSVVWSRSRWRSYVLAIPVVLLLGCIAIQSTAIASQTRTGYVSQTIYVLNLCFFAIPPIITFLITTFITFRIARARRQLIRLLNHESEIPKQYLSVIAMFIESYALDAIWGSALVLTYASCSNLVFMVFFQPSAHIKVRS</sequence>
<feature type="transmembrane region" description="Helical" evidence="1">
    <location>
        <begin position="118"/>
        <end position="139"/>
    </location>
</feature>